<dbReference type="EMBL" id="UINC01029463">
    <property type="protein sequence ID" value="SVB12223.1"/>
    <property type="molecule type" value="Genomic_DNA"/>
</dbReference>
<name>A0A382BG50_9ZZZZ</name>
<sequence>MPYAPFDLTGKTALITGGNSGIGLGMAKALADAGASVCIWGTNPGKNESALSELKQKSDNAHAILCDISDESAVIDSFAQTVTLLGKVDACFANAGAGGSAPFQEFPTDVWKRVIGVNLDGTFFTFRAAAKHMIERGEGGRLIGTSSTSAIHGAARNEAYAATKGAMLAMVRGLAVEMARYGITANSIIPGWIETAMTSARVGDEKFEDRVMKRVPVRRWGQPEDFGGLAVYLASDSSSYQTGEEFIVDG</sequence>
<evidence type="ECO:0000256" key="1">
    <source>
        <dbReference type="ARBA" id="ARBA00006484"/>
    </source>
</evidence>
<dbReference type="InterPro" id="IPR036291">
    <property type="entry name" value="NAD(P)-bd_dom_sf"/>
</dbReference>
<dbReference type="Gene3D" id="3.40.50.720">
    <property type="entry name" value="NAD(P)-binding Rossmann-like Domain"/>
    <property type="match status" value="1"/>
</dbReference>
<dbReference type="InterPro" id="IPR020904">
    <property type="entry name" value="Sc_DH/Rdtase_CS"/>
</dbReference>
<reference evidence="2" key="1">
    <citation type="submission" date="2018-05" db="EMBL/GenBank/DDBJ databases">
        <authorList>
            <person name="Lanie J.A."/>
            <person name="Ng W.-L."/>
            <person name="Kazmierczak K.M."/>
            <person name="Andrzejewski T.M."/>
            <person name="Davidsen T.M."/>
            <person name="Wayne K.J."/>
            <person name="Tettelin H."/>
            <person name="Glass J.I."/>
            <person name="Rusch D."/>
            <person name="Podicherti R."/>
            <person name="Tsui H.-C.T."/>
            <person name="Winkler M.E."/>
        </authorList>
    </citation>
    <scope>NUCLEOTIDE SEQUENCE</scope>
</reference>
<organism evidence="2">
    <name type="scientific">marine metagenome</name>
    <dbReference type="NCBI Taxonomy" id="408172"/>
    <lineage>
        <taxon>unclassified sequences</taxon>
        <taxon>metagenomes</taxon>
        <taxon>ecological metagenomes</taxon>
    </lineage>
</organism>
<comment type="similarity">
    <text evidence="1">Belongs to the short-chain dehydrogenases/reductases (SDR) family.</text>
</comment>
<dbReference type="PRINTS" id="PR00080">
    <property type="entry name" value="SDRFAMILY"/>
</dbReference>
<accession>A0A382BG50</accession>
<dbReference type="PROSITE" id="PS00061">
    <property type="entry name" value="ADH_SHORT"/>
    <property type="match status" value="1"/>
</dbReference>
<dbReference type="Pfam" id="PF13561">
    <property type="entry name" value="adh_short_C2"/>
    <property type="match status" value="1"/>
</dbReference>
<evidence type="ECO:0000313" key="2">
    <source>
        <dbReference type="EMBL" id="SVB12223.1"/>
    </source>
</evidence>
<dbReference type="InterPro" id="IPR002347">
    <property type="entry name" value="SDR_fam"/>
</dbReference>
<dbReference type="PANTHER" id="PTHR42760">
    <property type="entry name" value="SHORT-CHAIN DEHYDROGENASES/REDUCTASES FAMILY MEMBER"/>
    <property type="match status" value="1"/>
</dbReference>
<gene>
    <name evidence="2" type="ORF">METZ01_LOCUS165077</name>
</gene>
<dbReference type="SUPFAM" id="SSF51735">
    <property type="entry name" value="NAD(P)-binding Rossmann-fold domains"/>
    <property type="match status" value="1"/>
</dbReference>
<evidence type="ECO:0008006" key="3">
    <source>
        <dbReference type="Google" id="ProtNLM"/>
    </source>
</evidence>
<dbReference type="PRINTS" id="PR00081">
    <property type="entry name" value="GDHRDH"/>
</dbReference>
<proteinExistence type="inferred from homology"/>
<dbReference type="AlphaFoldDB" id="A0A382BG50"/>
<feature type="non-terminal residue" evidence="2">
    <location>
        <position position="250"/>
    </location>
</feature>
<dbReference type="FunFam" id="3.40.50.720:FF:000084">
    <property type="entry name" value="Short-chain dehydrogenase reductase"/>
    <property type="match status" value="1"/>
</dbReference>
<protein>
    <recommendedName>
        <fullName evidence="3">SDR family oxidoreductase</fullName>
    </recommendedName>
</protein>
<dbReference type="GO" id="GO:0016616">
    <property type="term" value="F:oxidoreductase activity, acting on the CH-OH group of donors, NAD or NADP as acceptor"/>
    <property type="evidence" value="ECO:0007669"/>
    <property type="project" value="TreeGrafter"/>
</dbReference>